<gene>
    <name evidence="1" type="ORF">SAMN05444422_11565</name>
</gene>
<dbReference type="EMBL" id="FOKW01000015">
    <property type="protein sequence ID" value="SFC70242.1"/>
    <property type="molecule type" value="Genomic_DNA"/>
</dbReference>
<evidence type="ECO:0000313" key="2">
    <source>
        <dbReference type="Proteomes" id="UP000199161"/>
    </source>
</evidence>
<reference evidence="2" key="1">
    <citation type="submission" date="2016-10" db="EMBL/GenBank/DDBJ databases">
        <authorList>
            <person name="Varghese N."/>
            <person name="Submissions S."/>
        </authorList>
    </citation>
    <scope>NUCLEOTIDE SEQUENCE [LARGE SCALE GENOMIC DNA]</scope>
    <source>
        <strain evidence="2">DSM 13078</strain>
    </source>
</reference>
<evidence type="ECO:0000313" key="1">
    <source>
        <dbReference type="EMBL" id="SFC70242.1"/>
    </source>
</evidence>
<protein>
    <submittedName>
        <fullName evidence="1">Uncharacterized protein</fullName>
    </submittedName>
</protein>
<name>A0A1I1LCK2_NATHA</name>
<dbReference type="Proteomes" id="UP000199161">
    <property type="component" value="Unassembled WGS sequence"/>
</dbReference>
<sequence length="246" mass="27018">MVHPATRRRNAVEADLEDRGFTLESDGEATVAVDGPTEVAGVDAPLHLVYPADGSPLTVGSKIATAAHQGHVPVLITDQWLDDELRAVLEPPFLLASNPGDGRRFYDVEGRIRLTDDSFACLGTPGRIEWREPTSDTDDPELVLEAGGEIVATLESVRALRCPGPEPTAFRYRYSRGDDGHLSVRRGAETVGRYTSFRSMRTDGFRPVPLPLVPEQYVRRNGHLARATLRAAVTDDGVEYRRCRSV</sequence>
<dbReference type="OrthoDB" id="340836at2157"/>
<dbReference type="RefSeq" id="WP_089789829.1">
    <property type="nucleotide sequence ID" value="NZ_FOKW01000015.1"/>
</dbReference>
<dbReference type="AlphaFoldDB" id="A0A1I1LCK2"/>
<organism evidence="1 2">
    <name type="scientific">Natronobacterium haloterrestre</name>
    <name type="common">Halobiforma haloterrestris</name>
    <dbReference type="NCBI Taxonomy" id="148448"/>
    <lineage>
        <taxon>Archaea</taxon>
        <taxon>Methanobacteriati</taxon>
        <taxon>Methanobacteriota</taxon>
        <taxon>Stenosarchaea group</taxon>
        <taxon>Halobacteria</taxon>
        <taxon>Halobacteriales</taxon>
        <taxon>Natrialbaceae</taxon>
        <taxon>Natronobacterium</taxon>
    </lineage>
</organism>
<proteinExistence type="predicted"/>
<accession>A0A1I1LCK2</accession>
<keyword evidence="2" id="KW-1185">Reference proteome</keyword>